<evidence type="ECO:0000313" key="3">
    <source>
        <dbReference type="Proteomes" id="UP000670092"/>
    </source>
</evidence>
<dbReference type="AlphaFoldDB" id="A0A8H7Z6K1"/>
<feature type="region of interest" description="Disordered" evidence="1">
    <location>
        <begin position="34"/>
        <end position="63"/>
    </location>
</feature>
<name>A0A8H7Z6K1_AJECA</name>
<organism evidence="2 3">
    <name type="scientific">Ajellomyces capsulatus</name>
    <name type="common">Darling's disease fungus</name>
    <name type="synonym">Histoplasma capsulatum</name>
    <dbReference type="NCBI Taxonomy" id="5037"/>
    <lineage>
        <taxon>Eukaryota</taxon>
        <taxon>Fungi</taxon>
        <taxon>Dikarya</taxon>
        <taxon>Ascomycota</taxon>
        <taxon>Pezizomycotina</taxon>
        <taxon>Eurotiomycetes</taxon>
        <taxon>Eurotiomycetidae</taxon>
        <taxon>Onygenales</taxon>
        <taxon>Ajellomycetaceae</taxon>
        <taxon>Histoplasma</taxon>
    </lineage>
</organism>
<accession>A0A8H7Z6K1</accession>
<evidence type="ECO:0000256" key="1">
    <source>
        <dbReference type="SAM" id="MobiDB-lite"/>
    </source>
</evidence>
<feature type="compositionally biased region" description="Polar residues" evidence="1">
    <location>
        <begin position="34"/>
        <end position="43"/>
    </location>
</feature>
<reference evidence="2 3" key="1">
    <citation type="submission" date="2021-01" db="EMBL/GenBank/DDBJ databases">
        <title>Chromosome-level genome assembly of a human fungal pathogen reveals clustering of transcriptionally co-regulated genes.</title>
        <authorList>
            <person name="Voorhies M."/>
            <person name="Cohen S."/>
            <person name="Shea T.P."/>
            <person name="Petrus S."/>
            <person name="Munoz J.F."/>
            <person name="Poplawski S."/>
            <person name="Goldman W.E."/>
            <person name="Michael T."/>
            <person name="Cuomo C.A."/>
            <person name="Sil A."/>
            <person name="Beyhan S."/>
        </authorList>
    </citation>
    <scope>NUCLEOTIDE SEQUENCE [LARGE SCALE GENOMIC DNA]</scope>
    <source>
        <strain evidence="2 3">G184AR</strain>
    </source>
</reference>
<protein>
    <submittedName>
        <fullName evidence="2">Uncharacterized protein</fullName>
    </submittedName>
</protein>
<comment type="caution">
    <text evidence="2">The sequence shown here is derived from an EMBL/GenBank/DDBJ whole genome shotgun (WGS) entry which is preliminary data.</text>
</comment>
<dbReference type="VEuPathDB" id="FungiDB:I7I52_00478"/>
<proteinExistence type="predicted"/>
<gene>
    <name evidence="2" type="ORF">I7I52_00478</name>
</gene>
<dbReference type="OrthoDB" id="4188658at2759"/>
<evidence type="ECO:0000313" key="2">
    <source>
        <dbReference type="EMBL" id="KAG5302742.1"/>
    </source>
</evidence>
<dbReference type="Proteomes" id="UP000670092">
    <property type="component" value="Unassembled WGS sequence"/>
</dbReference>
<dbReference type="EMBL" id="JAEVHI010000001">
    <property type="protein sequence ID" value="KAG5302742.1"/>
    <property type="molecule type" value="Genomic_DNA"/>
</dbReference>
<sequence>MSDSVKPPSTIHLKHARQAWRLCCLQKPPSVQSKMSVTLSTPNRPGLKTEPGKDVSRANQSFHSTRPVPTLCSVFRSAGSRGKLDAGVQPCLALGCWQWRASSHSASTLSPQTQTCFFPVDGARCIPCQPSGFLLFLFFYLLI</sequence>